<organism evidence="1 2">
    <name type="scientific">Lepagella muris</name>
    <dbReference type="NCBI Taxonomy" id="3032870"/>
    <lineage>
        <taxon>Bacteria</taxon>
        <taxon>Pseudomonadati</taxon>
        <taxon>Bacteroidota</taxon>
        <taxon>Bacteroidia</taxon>
        <taxon>Bacteroidales</taxon>
        <taxon>Muribaculaceae</taxon>
        <taxon>Lepagella</taxon>
    </lineage>
</organism>
<name>A0AC61RIT7_9BACT</name>
<dbReference type="Proteomes" id="UP000306319">
    <property type="component" value="Unassembled WGS sequence"/>
</dbReference>
<reference evidence="1" key="1">
    <citation type="submission" date="2019-04" db="EMBL/GenBank/DDBJ databases">
        <title>Microbes associate with the intestines of laboratory mice.</title>
        <authorList>
            <person name="Navarre W."/>
            <person name="Wong E."/>
            <person name="Huang K."/>
            <person name="Tropini C."/>
            <person name="Ng K."/>
            <person name="Yu B."/>
        </authorList>
    </citation>
    <scope>NUCLEOTIDE SEQUENCE</scope>
    <source>
        <strain evidence="1">NM04_E33</strain>
    </source>
</reference>
<dbReference type="EMBL" id="SRYB01000001">
    <property type="protein sequence ID" value="TGY80938.1"/>
    <property type="molecule type" value="Genomic_DNA"/>
</dbReference>
<evidence type="ECO:0000313" key="2">
    <source>
        <dbReference type="Proteomes" id="UP000306319"/>
    </source>
</evidence>
<gene>
    <name evidence="1" type="primary">dnaN</name>
    <name evidence="1" type="ORF">E5331_00735</name>
</gene>
<accession>A0AC61RIT7</accession>
<keyword evidence="1" id="KW-0808">Transferase</keyword>
<sequence length="381" mass="41724">MKFSINSKILLSRLVASGKAINNRPTISILGCFLFSLEESESDIKTLSITASDVDNTVISRVEVSAAEGSGKVCIDAKRITELLKSMPDCPISFNIDEESKTVIIRHPKGKYNLSGLSANEYSLNDKVDPNTIVGSFSLPASQVISAFDKVSFAVGNDEIRPQMKGILWDIKPDAITFVATDTHVLAKYRSTQTAPGVETSFILPGQSLSLIRAFIGKQAQINVTVTNKIVVFEGADFKVLSTLLNGNYPNYNRVIPQNQPIIITVDRNDFADAINRVSIFADNQNSLLRFKISTDRMDAIAQDLSYNVGGEECIACEYVGNDAEIGFNSSYLKGIINVLNTQKIVIKILSHDRPGVFIPQENDEYGELTLLCMPVTINVA</sequence>
<keyword evidence="2" id="KW-1185">Reference proteome</keyword>
<proteinExistence type="predicted"/>
<protein>
    <submittedName>
        <fullName evidence="1">DNA polymerase III subunit beta</fullName>
        <ecNumber evidence="1">2.7.7.7</ecNumber>
    </submittedName>
</protein>
<evidence type="ECO:0000313" key="1">
    <source>
        <dbReference type="EMBL" id="TGY80938.1"/>
    </source>
</evidence>
<comment type="caution">
    <text evidence="1">The sequence shown here is derived from an EMBL/GenBank/DDBJ whole genome shotgun (WGS) entry which is preliminary data.</text>
</comment>
<dbReference type="EC" id="2.7.7.7" evidence="1"/>
<keyword evidence="1" id="KW-0548">Nucleotidyltransferase</keyword>